<dbReference type="Proteomes" id="UP001383192">
    <property type="component" value="Unassembled WGS sequence"/>
</dbReference>
<accession>A0AAW0CV78</accession>
<organism evidence="1 2">
    <name type="scientific">Paramarasmius palmivorus</name>
    <dbReference type="NCBI Taxonomy" id="297713"/>
    <lineage>
        <taxon>Eukaryota</taxon>
        <taxon>Fungi</taxon>
        <taxon>Dikarya</taxon>
        <taxon>Basidiomycota</taxon>
        <taxon>Agaricomycotina</taxon>
        <taxon>Agaricomycetes</taxon>
        <taxon>Agaricomycetidae</taxon>
        <taxon>Agaricales</taxon>
        <taxon>Marasmiineae</taxon>
        <taxon>Marasmiaceae</taxon>
        <taxon>Paramarasmius</taxon>
    </lineage>
</organism>
<evidence type="ECO:0000313" key="2">
    <source>
        <dbReference type="Proteomes" id="UP001383192"/>
    </source>
</evidence>
<dbReference type="EMBL" id="JAYKXP010000026">
    <property type="protein sequence ID" value="KAK7044052.1"/>
    <property type="molecule type" value="Genomic_DNA"/>
</dbReference>
<protein>
    <submittedName>
        <fullName evidence="1">Uncharacterized protein</fullName>
    </submittedName>
</protein>
<proteinExistence type="predicted"/>
<name>A0AAW0CV78_9AGAR</name>
<dbReference type="AlphaFoldDB" id="A0AAW0CV78"/>
<sequence length="181" mass="19992">MEFFNRVVDAYPRGPDGTLESVLRPRDATSLQVEMFLLRTLAELPVHFQRSFSTFPLLSSRFRSNIELVVSALGASVSDEGVRRIVTSLCRCPVAGVAAEKDLSSLPLGRLWADVVVRLEDLLHVQRAVRSDGNAAVYDACMVEWLRGGLRVFLGLEGVSDAELRRLAERVVPDVLGLLRG</sequence>
<comment type="caution">
    <text evidence="1">The sequence shown here is derived from an EMBL/GenBank/DDBJ whole genome shotgun (WGS) entry which is preliminary data.</text>
</comment>
<keyword evidence="2" id="KW-1185">Reference proteome</keyword>
<evidence type="ECO:0000313" key="1">
    <source>
        <dbReference type="EMBL" id="KAK7044052.1"/>
    </source>
</evidence>
<gene>
    <name evidence="1" type="ORF">VNI00_007767</name>
</gene>
<reference evidence="1 2" key="1">
    <citation type="submission" date="2024-01" db="EMBL/GenBank/DDBJ databases">
        <title>A draft genome for a cacao thread blight-causing isolate of Paramarasmius palmivorus.</title>
        <authorList>
            <person name="Baruah I.K."/>
            <person name="Bukari Y."/>
            <person name="Amoako-Attah I."/>
            <person name="Meinhardt L.W."/>
            <person name="Bailey B.A."/>
            <person name="Cohen S.P."/>
        </authorList>
    </citation>
    <scope>NUCLEOTIDE SEQUENCE [LARGE SCALE GENOMIC DNA]</scope>
    <source>
        <strain evidence="1 2">GH-12</strain>
    </source>
</reference>